<organism evidence="2 3">
    <name type="scientific">Maribellus comscasis</name>
    <dbReference type="NCBI Taxonomy" id="2681766"/>
    <lineage>
        <taxon>Bacteria</taxon>
        <taxon>Pseudomonadati</taxon>
        <taxon>Bacteroidota</taxon>
        <taxon>Bacteroidia</taxon>
        <taxon>Marinilabiliales</taxon>
        <taxon>Prolixibacteraceae</taxon>
        <taxon>Maribellus</taxon>
    </lineage>
</organism>
<evidence type="ECO:0000313" key="2">
    <source>
        <dbReference type="EMBL" id="QGY46217.1"/>
    </source>
</evidence>
<dbReference type="AlphaFoldDB" id="A0A6I6K0Y7"/>
<name>A0A6I6K0Y7_9BACT</name>
<dbReference type="EMBL" id="CP046401">
    <property type="protein sequence ID" value="QGY46217.1"/>
    <property type="molecule type" value="Genomic_DNA"/>
</dbReference>
<keyword evidence="1" id="KW-0812">Transmembrane</keyword>
<reference evidence="2 3" key="1">
    <citation type="submission" date="2019-11" db="EMBL/GenBank/DDBJ databases">
        <authorList>
            <person name="Zheng R.K."/>
            <person name="Sun C.M."/>
        </authorList>
    </citation>
    <scope>NUCLEOTIDE SEQUENCE [LARGE SCALE GENOMIC DNA]</scope>
    <source>
        <strain evidence="2 3">WC007</strain>
    </source>
</reference>
<sequence>MHKLQNMISREKRLWKIGKGVFYLFSLSFMVFWGYVKADIESPKEKNIVVPEKQEISSEQQKSDTLFYAFSKIIDDFTKKNYN</sequence>
<keyword evidence="1" id="KW-1133">Transmembrane helix</keyword>
<evidence type="ECO:0000256" key="1">
    <source>
        <dbReference type="SAM" id="Phobius"/>
    </source>
</evidence>
<feature type="transmembrane region" description="Helical" evidence="1">
    <location>
        <begin position="20"/>
        <end position="36"/>
    </location>
</feature>
<evidence type="ECO:0000313" key="3">
    <source>
        <dbReference type="Proteomes" id="UP000428260"/>
    </source>
</evidence>
<keyword evidence="3" id="KW-1185">Reference proteome</keyword>
<keyword evidence="1" id="KW-0472">Membrane</keyword>
<gene>
    <name evidence="2" type="ORF">GM418_21895</name>
</gene>
<proteinExistence type="predicted"/>
<protein>
    <submittedName>
        <fullName evidence="2">Uncharacterized protein</fullName>
    </submittedName>
</protein>
<dbReference type="Proteomes" id="UP000428260">
    <property type="component" value="Chromosome"/>
</dbReference>
<dbReference type="KEGG" id="mcos:GM418_21895"/>
<dbReference type="RefSeq" id="WP_158869354.1">
    <property type="nucleotide sequence ID" value="NZ_CP046401.1"/>
</dbReference>
<accession>A0A6I6K0Y7</accession>